<reference evidence="1" key="1">
    <citation type="journal article" date="2020" name="Fungal Divers.">
        <title>Resolving the Mortierellaceae phylogeny through synthesis of multi-gene phylogenetics and phylogenomics.</title>
        <authorList>
            <person name="Vandepol N."/>
            <person name="Liber J."/>
            <person name="Desiro A."/>
            <person name="Na H."/>
            <person name="Kennedy M."/>
            <person name="Barry K."/>
            <person name="Grigoriev I.V."/>
            <person name="Miller A.N."/>
            <person name="O'Donnell K."/>
            <person name="Stajich J.E."/>
            <person name="Bonito G."/>
        </authorList>
    </citation>
    <scope>NUCLEOTIDE SEQUENCE</scope>
    <source>
        <strain evidence="1">KOD948</strain>
    </source>
</reference>
<evidence type="ECO:0000313" key="2">
    <source>
        <dbReference type="Proteomes" id="UP000726737"/>
    </source>
</evidence>
<dbReference type="InterPro" id="IPR032675">
    <property type="entry name" value="LRR_dom_sf"/>
</dbReference>
<accession>A0A9P6PLF7</accession>
<dbReference type="EMBL" id="JAAAJA010001276">
    <property type="protein sequence ID" value="KAG0247652.1"/>
    <property type="molecule type" value="Genomic_DNA"/>
</dbReference>
<dbReference type="GO" id="GO:0019005">
    <property type="term" value="C:SCF ubiquitin ligase complex"/>
    <property type="evidence" value="ECO:0007669"/>
    <property type="project" value="TreeGrafter"/>
</dbReference>
<gene>
    <name evidence="1" type="ORF">BG011_001119</name>
</gene>
<dbReference type="GO" id="GO:0031146">
    <property type="term" value="P:SCF-dependent proteasomal ubiquitin-dependent protein catabolic process"/>
    <property type="evidence" value="ECO:0007669"/>
    <property type="project" value="TreeGrafter"/>
</dbReference>
<dbReference type="PANTHER" id="PTHR13318">
    <property type="entry name" value="PARTNER OF PAIRED, ISOFORM B-RELATED"/>
    <property type="match status" value="1"/>
</dbReference>
<keyword evidence="2" id="KW-1185">Reference proteome</keyword>
<sequence length="565" mass="65015">MVLTHIYRPIPKTEPLQRRLRPRKNRHSGDDNTKIPSVYQETVFAIPELLDLITGFLARDDLRVLIRVCRTWNAFWAPYLYSDLFLCKYKKTRVYPKVRTYGHYVEALELNSTTLNNILYLLDYVPNLQSLSLHHSALSLIQLQSIIAMVPQLRGLHLSFKRILFKPQDCPLTLAASLQNLEQFSWMGIDSEIRVDDILFVLKSCLRLRSLCLSRITLVEELPELPRTMVKVEDHDWQNTSLRRLECNLVLLGPRQTKATEPEDVHPCIRRLVGLQYVQLWPLGYAHFHHAQPTPSKITDALNTIAKYCDNLKVLDVKNTFPTTDDMFKEIMERNHQLQRVCVKNTDIGDLPLQMLARLPASCTAHNLVELDLEGCIHVTSAGITPVLENCGRLQNLNIARTKAATLNLFKGNKPWACRTSLEILRIDIQPQDYQPPPRMVNWIPVSQQGPPVIPYSPEEQLLVKERLTSFTSLRALDIKGLSMEFGMLDDMSFAPHLRQVILHIPFRQPGDGSQYEPAQAKALEWGRALFPEWHVWTGANFAYSTVVCMINAKLNYHDETFVLW</sequence>
<dbReference type="Proteomes" id="UP000726737">
    <property type="component" value="Unassembled WGS sequence"/>
</dbReference>
<name>A0A9P6PLF7_9FUNG</name>
<dbReference type="AlphaFoldDB" id="A0A9P6PLF7"/>
<evidence type="ECO:0008006" key="3">
    <source>
        <dbReference type="Google" id="ProtNLM"/>
    </source>
</evidence>
<organism evidence="1 2">
    <name type="scientific">Mortierella polycephala</name>
    <dbReference type="NCBI Taxonomy" id="41804"/>
    <lineage>
        <taxon>Eukaryota</taxon>
        <taxon>Fungi</taxon>
        <taxon>Fungi incertae sedis</taxon>
        <taxon>Mucoromycota</taxon>
        <taxon>Mortierellomycotina</taxon>
        <taxon>Mortierellomycetes</taxon>
        <taxon>Mortierellales</taxon>
        <taxon>Mortierellaceae</taxon>
        <taxon>Mortierella</taxon>
    </lineage>
</organism>
<dbReference type="SUPFAM" id="SSF52047">
    <property type="entry name" value="RNI-like"/>
    <property type="match status" value="1"/>
</dbReference>
<proteinExistence type="predicted"/>
<dbReference type="OrthoDB" id="2327632at2759"/>
<comment type="caution">
    <text evidence="1">The sequence shown here is derived from an EMBL/GenBank/DDBJ whole genome shotgun (WGS) entry which is preliminary data.</text>
</comment>
<evidence type="ECO:0000313" key="1">
    <source>
        <dbReference type="EMBL" id="KAG0247652.1"/>
    </source>
</evidence>
<dbReference type="Gene3D" id="3.80.10.10">
    <property type="entry name" value="Ribonuclease Inhibitor"/>
    <property type="match status" value="2"/>
</dbReference>
<protein>
    <recommendedName>
        <fullName evidence="3">F-box domain-containing protein</fullName>
    </recommendedName>
</protein>